<feature type="domain" description="PDZ" evidence="1">
    <location>
        <begin position="218"/>
        <end position="298"/>
    </location>
</feature>
<evidence type="ECO:0000313" key="3">
    <source>
        <dbReference type="EMBL" id="RDU66562.1"/>
    </source>
</evidence>
<dbReference type="Proteomes" id="UP000256379">
    <property type="component" value="Unassembled WGS sequence"/>
</dbReference>
<evidence type="ECO:0000313" key="4">
    <source>
        <dbReference type="Proteomes" id="UP000256379"/>
    </source>
</evidence>
<gene>
    <name evidence="3" type="ORF">CQA53_03585</name>
</gene>
<dbReference type="InterPro" id="IPR036034">
    <property type="entry name" value="PDZ_sf"/>
</dbReference>
<dbReference type="InterPro" id="IPR001478">
    <property type="entry name" value="PDZ"/>
</dbReference>
<organism evidence="3 4">
    <name type="scientific">Helicobacter didelphidarum</name>
    <dbReference type="NCBI Taxonomy" id="2040648"/>
    <lineage>
        <taxon>Bacteria</taxon>
        <taxon>Pseudomonadati</taxon>
        <taxon>Campylobacterota</taxon>
        <taxon>Epsilonproteobacteria</taxon>
        <taxon>Campylobacterales</taxon>
        <taxon>Helicobacteraceae</taxon>
        <taxon>Helicobacter</taxon>
    </lineage>
</organism>
<proteinExistence type="predicted"/>
<evidence type="ECO:0000259" key="2">
    <source>
        <dbReference type="Pfam" id="PF24314"/>
    </source>
</evidence>
<dbReference type="InterPro" id="IPR055911">
    <property type="entry name" value="DUF7488"/>
</dbReference>
<accession>A0A3D8IMX0</accession>
<dbReference type="OrthoDB" id="5338305at2"/>
<dbReference type="SUPFAM" id="SSF50156">
    <property type="entry name" value="PDZ domain-like"/>
    <property type="match status" value="1"/>
</dbReference>
<dbReference type="Pfam" id="PF24314">
    <property type="entry name" value="DUF7488"/>
    <property type="match status" value="1"/>
</dbReference>
<protein>
    <submittedName>
        <fullName evidence="3">Uncharacterized protein</fullName>
    </submittedName>
</protein>
<sequence length="520" mass="59602">MGNVTHANELENEFNNLNAKKIPSQIKEPEENIINSKEVQVREKDGILQSSEQEVIDLFGTDNINEKIDYSHCASYYKQASVNLGNNLYAIKLKNGAIIGYNPIRPKVKNLVKYDPFTGLFLISGNVSSKYSYEMSDIDEYALSKELASTGIKGAVAGRFQTHQQSFLQYAEFSAPTQKNGVISNICYKIYGLGVGGHGFIEKKYIDRFLTQEKPYYGDIGVRFQILDEESATFGVQFADPFFPNNPFKRGDVLISINDIAPKNWGDLEWIIANLELNSITNIKIRRGEDIKNLHVKVGRRYGGMLLTDSFLERFNIGISNDFIVERVPSQGAFSKLKKGDRILYINNVDMRQFKPSNMLEKNMLFRELFTRIQGNQVDFLEQKRAEQKIKNTKPSPKDILEQFQSKDSTQDRKNSFYRKMSENMDEFINGEMSTRGKIPTLQDNSKTNDLHAFSGDGILRDSGTQSMRTIYDMYDADTSIKSKKPKREYIKEYEELVEYGGTMNFLIDRQGFQFRIPLE</sequence>
<dbReference type="EMBL" id="NXLQ01000004">
    <property type="protein sequence ID" value="RDU66562.1"/>
    <property type="molecule type" value="Genomic_DNA"/>
</dbReference>
<reference evidence="3 4" key="1">
    <citation type="submission" date="2018-04" db="EMBL/GenBank/DDBJ databases">
        <title>Novel Campyloabacter and Helicobacter Species and Strains.</title>
        <authorList>
            <person name="Mannion A.J."/>
            <person name="Shen Z."/>
            <person name="Fox J.G."/>
        </authorList>
    </citation>
    <scope>NUCLEOTIDE SEQUENCE [LARGE SCALE GENOMIC DNA]</scope>
    <source>
        <strain evidence="3 4">MIT 17-337</strain>
    </source>
</reference>
<dbReference type="AlphaFoldDB" id="A0A3D8IMX0"/>
<comment type="caution">
    <text evidence="3">The sequence shown here is derived from an EMBL/GenBank/DDBJ whole genome shotgun (WGS) entry which is preliminary data.</text>
</comment>
<name>A0A3D8IMX0_9HELI</name>
<keyword evidence="4" id="KW-1185">Reference proteome</keyword>
<evidence type="ECO:0000259" key="1">
    <source>
        <dbReference type="Pfam" id="PF13180"/>
    </source>
</evidence>
<feature type="domain" description="DUF7488" evidence="2">
    <location>
        <begin position="67"/>
        <end position="212"/>
    </location>
</feature>
<dbReference type="Pfam" id="PF13180">
    <property type="entry name" value="PDZ_2"/>
    <property type="match status" value="1"/>
</dbReference>